<name>A0A8S5LLS8_9CAUD</name>
<sequence length="135" mass="15928">MTMTSKDGKKVEARCHPDDDWRLQVGIDELKERMAEAKKPREIKVGDKVKFKHGAVDWYYPHTVSDWCKTNHISVDDIMTAYASDISFNERDYELEDYRFRVVTVAKHKNQTLAYIDVNNHYSFIVDTEWLELVP</sequence>
<proteinExistence type="predicted"/>
<reference evidence="1" key="1">
    <citation type="journal article" date="2021" name="Proc. Natl. Acad. Sci. U.S.A.">
        <title>A Catalog of Tens of Thousands of Viruses from Human Metagenomes Reveals Hidden Associations with Chronic Diseases.</title>
        <authorList>
            <person name="Tisza M.J."/>
            <person name="Buck C.B."/>
        </authorList>
    </citation>
    <scope>NUCLEOTIDE SEQUENCE</scope>
    <source>
        <strain evidence="1">CtKcB20</strain>
    </source>
</reference>
<accession>A0A8S5LLS8</accession>
<protein>
    <submittedName>
        <fullName evidence="1">Uncharacterized protein</fullName>
    </submittedName>
</protein>
<evidence type="ECO:0000313" key="1">
    <source>
        <dbReference type="EMBL" id="DAD70827.1"/>
    </source>
</evidence>
<dbReference type="EMBL" id="BK015870">
    <property type="protein sequence ID" value="DAD70827.1"/>
    <property type="molecule type" value="Genomic_DNA"/>
</dbReference>
<organism evidence="1">
    <name type="scientific">Siphoviridae sp. ctKcB20</name>
    <dbReference type="NCBI Taxonomy" id="2827568"/>
    <lineage>
        <taxon>Viruses</taxon>
        <taxon>Duplodnaviria</taxon>
        <taxon>Heunggongvirae</taxon>
        <taxon>Uroviricota</taxon>
        <taxon>Caudoviricetes</taxon>
    </lineage>
</organism>